<keyword evidence="3" id="KW-1185">Reference proteome</keyword>
<sequence length="42" mass="4791">MTAPSSGWAVAGLILAPIMLRRMTRKESGSRIAERRERLQRH</sequence>
<keyword evidence="1" id="KW-1133">Transmembrane helix</keyword>
<dbReference type="AlphaFoldDB" id="R7WT80"/>
<protein>
    <submittedName>
        <fullName evidence="2">Uncharacterized protein</fullName>
    </submittedName>
</protein>
<dbReference type="Proteomes" id="UP000013525">
    <property type="component" value="Unassembled WGS sequence"/>
</dbReference>
<proteinExistence type="predicted"/>
<organism evidence="2 3">
    <name type="scientific">Rhodococcus rhodnii LMG 5362</name>
    <dbReference type="NCBI Taxonomy" id="1273125"/>
    <lineage>
        <taxon>Bacteria</taxon>
        <taxon>Bacillati</taxon>
        <taxon>Actinomycetota</taxon>
        <taxon>Actinomycetes</taxon>
        <taxon>Mycobacteriales</taxon>
        <taxon>Nocardiaceae</taxon>
        <taxon>Rhodococcus</taxon>
    </lineage>
</organism>
<dbReference type="RefSeq" id="WP_010836365.1">
    <property type="nucleotide sequence ID" value="NZ_APMY01000004.1"/>
</dbReference>
<gene>
    <name evidence="2" type="ORF">Rrhod_0289</name>
</gene>
<evidence type="ECO:0000256" key="1">
    <source>
        <dbReference type="SAM" id="Phobius"/>
    </source>
</evidence>
<keyword evidence="1" id="KW-0812">Transmembrane</keyword>
<accession>R7WT80</accession>
<dbReference type="EMBL" id="APMY01000004">
    <property type="protein sequence ID" value="EOM78458.1"/>
    <property type="molecule type" value="Genomic_DNA"/>
</dbReference>
<evidence type="ECO:0000313" key="3">
    <source>
        <dbReference type="Proteomes" id="UP000013525"/>
    </source>
</evidence>
<keyword evidence="1" id="KW-0472">Membrane</keyword>
<feature type="transmembrane region" description="Helical" evidence="1">
    <location>
        <begin position="6"/>
        <end position="23"/>
    </location>
</feature>
<reference evidence="2 3" key="1">
    <citation type="journal article" date="2013" name="Genome Announc.">
        <title>Draft Genome Sequence of Rhodococcus rhodnii Strain LMG5362, a Symbiont of Rhodnius prolixus (Hemiptera, Reduviidae, Triatominae), the Principle Vector of Trypanosoma cruzi.</title>
        <authorList>
            <person name="Pachebat J.A."/>
            <person name="van Keulen G."/>
            <person name="Whitten M.M."/>
            <person name="Girdwood S."/>
            <person name="Del Sol R."/>
            <person name="Dyson P.J."/>
            <person name="Facey P.D."/>
        </authorList>
    </citation>
    <scope>NUCLEOTIDE SEQUENCE [LARGE SCALE GENOMIC DNA]</scope>
    <source>
        <strain evidence="2 3">LMG 5362</strain>
    </source>
</reference>
<comment type="caution">
    <text evidence="2">The sequence shown here is derived from an EMBL/GenBank/DDBJ whole genome shotgun (WGS) entry which is preliminary data.</text>
</comment>
<evidence type="ECO:0000313" key="2">
    <source>
        <dbReference type="EMBL" id="EOM78458.1"/>
    </source>
</evidence>
<dbReference type="PATRIC" id="fig|1273125.3.peg.290"/>
<name>R7WT80_9NOCA</name>